<gene>
    <name evidence="1" type="ORF">HNQ44_000762</name>
</gene>
<evidence type="ECO:0000313" key="2">
    <source>
        <dbReference type="Proteomes" id="UP000525923"/>
    </source>
</evidence>
<dbReference type="OrthoDB" id="2452685at2"/>
<dbReference type="EMBL" id="JACHHE010000002">
    <property type="protein sequence ID" value="MBB5179338.1"/>
    <property type="molecule type" value="Genomic_DNA"/>
</dbReference>
<keyword evidence="2" id="KW-1185">Reference proteome</keyword>
<sequence length="120" mass="13815">MEGRQDLVLLLEEHGNSFGIRLLDRNGFVFSDNRFMGIPAIGEVRVLVSTLTHIFGNFSRVTYSRNFQCVWDHNARPDAFGKFMAELFATHNPDGWDGFSEFLEQQEAKKREDPMEGLPF</sequence>
<evidence type="ECO:0000313" key="1">
    <source>
        <dbReference type="EMBL" id="MBB5179338.1"/>
    </source>
</evidence>
<comment type="caution">
    <text evidence="1">The sequence shown here is derived from an EMBL/GenBank/DDBJ whole genome shotgun (WGS) entry which is preliminary data.</text>
</comment>
<accession>A0A7W8CPU3</accession>
<proteinExistence type="predicted"/>
<dbReference type="RefSeq" id="WP_135505064.1">
    <property type="nucleotide sequence ID" value="NZ_JACHHE010000002.1"/>
</dbReference>
<protein>
    <submittedName>
        <fullName evidence="1">Uncharacterized protein</fullName>
    </submittedName>
</protein>
<dbReference type="AlphaFoldDB" id="A0A7W8CPU3"/>
<name>A0A7W8CPU3_9BACL</name>
<reference evidence="1 2" key="1">
    <citation type="submission" date="2020-08" db="EMBL/GenBank/DDBJ databases">
        <title>Genomic Encyclopedia of Type Strains, Phase IV (KMG-IV): sequencing the most valuable type-strain genomes for metagenomic binning, comparative biology and taxonomic classification.</title>
        <authorList>
            <person name="Goeker M."/>
        </authorList>
    </citation>
    <scope>NUCLEOTIDE SEQUENCE [LARGE SCALE GENOMIC DNA]</scope>
    <source>
        <strain evidence="1 2">DSM 15895</strain>
    </source>
</reference>
<dbReference type="Proteomes" id="UP000525923">
    <property type="component" value="Unassembled WGS sequence"/>
</dbReference>
<organism evidence="1 2">
    <name type="scientific">Planococcus koreensis</name>
    <dbReference type="NCBI Taxonomy" id="112331"/>
    <lineage>
        <taxon>Bacteria</taxon>
        <taxon>Bacillati</taxon>
        <taxon>Bacillota</taxon>
        <taxon>Bacilli</taxon>
        <taxon>Bacillales</taxon>
        <taxon>Caryophanaceae</taxon>
        <taxon>Planococcus</taxon>
    </lineage>
</organism>